<feature type="non-terminal residue" evidence="2">
    <location>
        <position position="1"/>
    </location>
</feature>
<sequence length="61" mass="6991">HHIVSDGWSTGVLNRELGALYAAFSQGAEDPLPALPVQYVDYALWQREWLSCDVLQQQRQY</sequence>
<dbReference type="InterPro" id="IPR023213">
    <property type="entry name" value="CAT-like_dom_sf"/>
</dbReference>
<evidence type="ECO:0000259" key="1">
    <source>
        <dbReference type="Pfam" id="PF00668"/>
    </source>
</evidence>
<feature type="non-terminal residue" evidence="2">
    <location>
        <position position="61"/>
    </location>
</feature>
<evidence type="ECO:0000313" key="3">
    <source>
        <dbReference type="Proteomes" id="UP000004471"/>
    </source>
</evidence>
<name>F3FXS8_PSESX</name>
<reference evidence="2 3" key="1">
    <citation type="journal article" date="2011" name="PLoS Pathog.">
        <title>Dynamic evolution of pathogenicity revealed by sequencing and comparative genomics of 19 Pseudomonas syringae isolates.</title>
        <authorList>
            <person name="Baltrus D.A."/>
            <person name="Nishimura M.T."/>
            <person name="Romanchuk A."/>
            <person name="Chang J.H."/>
            <person name="Mukhtar M.S."/>
            <person name="Cherkis K."/>
            <person name="Roach J."/>
            <person name="Grant S.R."/>
            <person name="Jones C.D."/>
            <person name="Dangl J.L."/>
        </authorList>
    </citation>
    <scope>NUCLEOTIDE SEQUENCE [LARGE SCALE GENOMIC DNA]</scope>
    <source>
        <strain evidence="3">M301072PT</strain>
    </source>
</reference>
<dbReference type="InterPro" id="IPR001242">
    <property type="entry name" value="Condensation_dom"/>
</dbReference>
<dbReference type="GO" id="GO:0003824">
    <property type="term" value="F:catalytic activity"/>
    <property type="evidence" value="ECO:0007669"/>
    <property type="project" value="InterPro"/>
</dbReference>
<proteinExistence type="predicted"/>
<dbReference type="AlphaFoldDB" id="F3FXS8"/>
<organism evidence="2 3">
    <name type="scientific">Pseudomonas syringae pv. japonica str. M301072</name>
    <dbReference type="NCBI Taxonomy" id="629262"/>
    <lineage>
        <taxon>Bacteria</taxon>
        <taxon>Pseudomonadati</taxon>
        <taxon>Pseudomonadota</taxon>
        <taxon>Gammaproteobacteria</taxon>
        <taxon>Pseudomonadales</taxon>
        <taxon>Pseudomonadaceae</taxon>
        <taxon>Pseudomonas</taxon>
        <taxon>Pseudomonas syringae</taxon>
    </lineage>
</organism>
<dbReference type="SUPFAM" id="SSF52777">
    <property type="entry name" value="CoA-dependent acyltransferases"/>
    <property type="match status" value="1"/>
</dbReference>
<protein>
    <submittedName>
        <fullName evidence="2">Amino acid adenylation</fullName>
    </submittedName>
</protein>
<accession>F3FXS8</accession>
<dbReference type="Proteomes" id="UP000004471">
    <property type="component" value="Unassembled WGS sequence"/>
</dbReference>
<comment type="caution">
    <text evidence="2">The sequence shown here is derived from an EMBL/GenBank/DDBJ whole genome shotgun (WGS) entry which is preliminary data.</text>
</comment>
<evidence type="ECO:0000313" key="2">
    <source>
        <dbReference type="EMBL" id="EGH35020.1"/>
    </source>
</evidence>
<dbReference type="Gene3D" id="3.30.559.10">
    <property type="entry name" value="Chloramphenicol acetyltransferase-like domain"/>
    <property type="match status" value="1"/>
</dbReference>
<feature type="domain" description="Condensation" evidence="1">
    <location>
        <begin position="1"/>
        <end position="61"/>
    </location>
</feature>
<dbReference type="EMBL" id="AEAH01003153">
    <property type="protein sequence ID" value="EGH35020.1"/>
    <property type="molecule type" value="Genomic_DNA"/>
</dbReference>
<dbReference type="Pfam" id="PF00668">
    <property type="entry name" value="Condensation"/>
    <property type="match status" value="1"/>
</dbReference>
<gene>
    <name evidence="2" type="ORF">PSYJA_40962</name>
</gene>